<dbReference type="VEuPathDB" id="VectorBase:RSAN_054277"/>
<gene>
    <name evidence="1" type="ORF">HPB52_025224</name>
</gene>
<sequence length="62" mass="7332">MHDALERGKLDSLEEFLSTFNVRSEKDYFEVLRAGFTRPCVLYKRTPAQKFANAFNLWMKKS</sequence>
<dbReference type="AlphaFoldDB" id="A0A9D4TDD5"/>
<evidence type="ECO:0000313" key="1">
    <source>
        <dbReference type="EMBL" id="KAH7986078.1"/>
    </source>
</evidence>
<proteinExistence type="predicted"/>
<evidence type="ECO:0000313" key="2">
    <source>
        <dbReference type="Proteomes" id="UP000821837"/>
    </source>
</evidence>
<protein>
    <submittedName>
        <fullName evidence="1">Uncharacterized protein</fullName>
    </submittedName>
</protein>
<keyword evidence="2" id="KW-1185">Reference proteome</keyword>
<reference evidence="1" key="2">
    <citation type="submission" date="2021-09" db="EMBL/GenBank/DDBJ databases">
        <authorList>
            <person name="Jia N."/>
            <person name="Wang J."/>
            <person name="Shi W."/>
            <person name="Du L."/>
            <person name="Sun Y."/>
            <person name="Zhan W."/>
            <person name="Jiang J."/>
            <person name="Wang Q."/>
            <person name="Zhang B."/>
            <person name="Ji P."/>
            <person name="Sakyi L.B."/>
            <person name="Cui X."/>
            <person name="Yuan T."/>
            <person name="Jiang B."/>
            <person name="Yang W."/>
            <person name="Lam T.T.-Y."/>
            <person name="Chang Q."/>
            <person name="Ding S."/>
            <person name="Wang X."/>
            <person name="Zhu J."/>
            <person name="Ruan X."/>
            <person name="Zhao L."/>
            <person name="Wei J."/>
            <person name="Que T."/>
            <person name="Du C."/>
            <person name="Cheng J."/>
            <person name="Dai P."/>
            <person name="Han X."/>
            <person name="Huang E."/>
            <person name="Gao Y."/>
            <person name="Liu J."/>
            <person name="Shao H."/>
            <person name="Ye R."/>
            <person name="Li L."/>
            <person name="Wei W."/>
            <person name="Wang X."/>
            <person name="Wang C."/>
            <person name="Huo Q."/>
            <person name="Li W."/>
            <person name="Guo W."/>
            <person name="Chen H."/>
            <person name="Chen S."/>
            <person name="Zhou L."/>
            <person name="Zhou L."/>
            <person name="Ni X."/>
            <person name="Tian J."/>
            <person name="Zhou Y."/>
            <person name="Sheng Y."/>
            <person name="Liu T."/>
            <person name="Pan Y."/>
            <person name="Xia L."/>
            <person name="Li J."/>
            <person name="Zhao F."/>
            <person name="Cao W."/>
        </authorList>
    </citation>
    <scope>NUCLEOTIDE SEQUENCE</scope>
    <source>
        <strain evidence="1">Rsan-2018</strain>
        <tissue evidence="1">Larvae</tissue>
    </source>
</reference>
<dbReference type="Proteomes" id="UP000821837">
    <property type="component" value="Unassembled WGS sequence"/>
</dbReference>
<organism evidence="1 2">
    <name type="scientific">Rhipicephalus sanguineus</name>
    <name type="common">Brown dog tick</name>
    <name type="synonym">Ixodes sanguineus</name>
    <dbReference type="NCBI Taxonomy" id="34632"/>
    <lineage>
        <taxon>Eukaryota</taxon>
        <taxon>Metazoa</taxon>
        <taxon>Ecdysozoa</taxon>
        <taxon>Arthropoda</taxon>
        <taxon>Chelicerata</taxon>
        <taxon>Arachnida</taxon>
        <taxon>Acari</taxon>
        <taxon>Parasitiformes</taxon>
        <taxon>Ixodida</taxon>
        <taxon>Ixodoidea</taxon>
        <taxon>Ixodidae</taxon>
        <taxon>Rhipicephalinae</taxon>
        <taxon>Rhipicephalus</taxon>
        <taxon>Rhipicephalus</taxon>
    </lineage>
</organism>
<reference evidence="1" key="1">
    <citation type="journal article" date="2020" name="Cell">
        <title>Large-Scale Comparative Analyses of Tick Genomes Elucidate Their Genetic Diversity and Vector Capacities.</title>
        <authorList>
            <consortium name="Tick Genome and Microbiome Consortium (TIGMIC)"/>
            <person name="Jia N."/>
            <person name="Wang J."/>
            <person name="Shi W."/>
            <person name="Du L."/>
            <person name="Sun Y."/>
            <person name="Zhan W."/>
            <person name="Jiang J.F."/>
            <person name="Wang Q."/>
            <person name="Zhang B."/>
            <person name="Ji P."/>
            <person name="Bell-Sakyi L."/>
            <person name="Cui X.M."/>
            <person name="Yuan T.T."/>
            <person name="Jiang B.G."/>
            <person name="Yang W.F."/>
            <person name="Lam T.T."/>
            <person name="Chang Q.C."/>
            <person name="Ding S.J."/>
            <person name="Wang X.J."/>
            <person name="Zhu J.G."/>
            <person name="Ruan X.D."/>
            <person name="Zhao L."/>
            <person name="Wei J.T."/>
            <person name="Ye R.Z."/>
            <person name="Que T.C."/>
            <person name="Du C.H."/>
            <person name="Zhou Y.H."/>
            <person name="Cheng J.X."/>
            <person name="Dai P.F."/>
            <person name="Guo W.B."/>
            <person name="Han X.H."/>
            <person name="Huang E.J."/>
            <person name="Li L.F."/>
            <person name="Wei W."/>
            <person name="Gao Y.C."/>
            <person name="Liu J.Z."/>
            <person name="Shao H.Z."/>
            <person name="Wang X."/>
            <person name="Wang C.C."/>
            <person name="Yang T.C."/>
            <person name="Huo Q.B."/>
            <person name="Li W."/>
            <person name="Chen H.Y."/>
            <person name="Chen S.E."/>
            <person name="Zhou L.G."/>
            <person name="Ni X.B."/>
            <person name="Tian J.H."/>
            <person name="Sheng Y."/>
            <person name="Liu T."/>
            <person name="Pan Y.S."/>
            <person name="Xia L.Y."/>
            <person name="Li J."/>
            <person name="Zhao F."/>
            <person name="Cao W.C."/>
        </authorList>
    </citation>
    <scope>NUCLEOTIDE SEQUENCE</scope>
    <source>
        <strain evidence="1">Rsan-2018</strain>
    </source>
</reference>
<dbReference type="EMBL" id="JABSTV010000594">
    <property type="protein sequence ID" value="KAH7986078.1"/>
    <property type="molecule type" value="Genomic_DNA"/>
</dbReference>
<name>A0A9D4TDD5_RHISA</name>
<accession>A0A9D4TDD5</accession>
<comment type="caution">
    <text evidence="1">The sequence shown here is derived from an EMBL/GenBank/DDBJ whole genome shotgun (WGS) entry which is preliminary data.</text>
</comment>